<comment type="similarity">
    <text evidence="2 11">Belongs to the faeC family.</text>
</comment>
<evidence type="ECO:0000256" key="4">
    <source>
        <dbReference type="ARBA" id="ARBA00022651"/>
    </source>
</evidence>
<dbReference type="Proteomes" id="UP001172155">
    <property type="component" value="Unassembled WGS sequence"/>
</dbReference>
<comment type="function">
    <text evidence="9 11">Involved in degradation of plant cell walls. Hydrolyzes the feruloyl-arabinose ester bond in arabinoxylans, and the feruloyl-galactose ester bond in pectin. Active against paranitrophenyl-acetate, methyl ferulate and wheat arabinoxylan.</text>
</comment>
<keyword evidence="7 11" id="KW-0119">Carbohydrate metabolism</keyword>
<keyword evidence="8 11" id="KW-0624">Polysaccharide degradation</keyword>
<keyword evidence="13" id="KW-1185">Reference proteome</keyword>
<dbReference type="GO" id="GO:0030600">
    <property type="term" value="F:feruloyl esterase activity"/>
    <property type="evidence" value="ECO:0007669"/>
    <property type="project" value="UniProtKB-UniRule"/>
</dbReference>
<dbReference type="PANTHER" id="PTHR38050">
    <property type="match status" value="1"/>
</dbReference>
<dbReference type="GO" id="GO:0005576">
    <property type="term" value="C:extracellular region"/>
    <property type="evidence" value="ECO:0007669"/>
    <property type="project" value="UniProtKB-SubCell"/>
</dbReference>
<evidence type="ECO:0000256" key="5">
    <source>
        <dbReference type="ARBA" id="ARBA00022729"/>
    </source>
</evidence>
<dbReference type="SUPFAM" id="SSF53474">
    <property type="entry name" value="alpha/beta-Hydrolases"/>
    <property type="match status" value="1"/>
</dbReference>
<name>A0AA40K8Y8_9PEZI</name>
<evidence type="ECO:0000256" key="2">
    <source>
        <dbReference type="ARBA" id="ARBA00010278"/>
    </source>
</evidence>
<accession>A0AA40K8Y8</accession>
<evidence type="ECO:0000256" key="10">
    <source>
        <dbReference type="ARBA" id="ARBA00034075"/>
    </source>
</evidence>
<feature type="chain" id="PRO_5041490787" description="Feruloyl esterase C" evidence="11">
    <location>
        <begin position="23"/>
        <end position="285"/>
    </location>
</feature>
<sequence>MAFRTLATIAVTLFVAFNDVLAITQSPGCGQNQASGTVSSTTTVNGKQRSYITNVPANYNSSNPYRLIFMFHGLGNSASAVANGQQGFLPFMGLSPLANGDPIGAISVAPEGLNSGWANSGGEDIVFVDQMIKEIETKFCIDQNLRFSTGFSYGASMSYAIACARAKQFRAVAVISGARLSGCDGGRDSIAFYGQHGSSDGTIPIASGKQLRDTFVANNGCTRQTTADAAAGSGALIKTQYQGCAKAFPVTWVSFDGGHTSAPTTRGAAKSFTPDETWVFFKQFT</sequence>
<comment type="catalytic activity">
    <reaction evidence="10 11">
        <text>feruloyl-polysaccharide + H2O = ferulate + polysaccharide.</text>
        <dbReference type="EC" id="3.1.1.73"/>
    </reaction>
</comment>
<gene>
    <name evidence="12" type="ORF">B0T18DRAFT_389933</name>
</gene>
<dbReference type="InterPro" id="IPR043595">
    <property type="entry name" value="FaeB/C/D"/>
</dbReference>
<keyword evidence="5 11" id="KW-0732">Signal</keyword>
<protein>
    <recommendedName>
        <fullName evidence="11">Feruloyl esterase C</fullName>
        <ecNumber evidence="11">3.1.1.73</ecNumber>
    </recommendedName>
    <alternativeName>
        <fullName evidence="11">Ferulic acid esterase C</fullName>
    </alternativeName>
</protein>
<evidence type="ECO:0000256" key="11">
    <source>
        <dbReference type="RuleBase" id="RU367094"/>
    </source>
</evidence>
<organism evidence="12 13">
    <name type="scientific">Schizothecium vesticola</name>
    <dbReference type="NCBI Taxonomy" id="314040"/>
    <lineage>
        <taxon>Eukaryota</taxon>
        <taxon>Fungi</taxon>
        <taxon>Dikarya</taxon>
        <taxon>Ascomycota</taxon>
        <taxon>Pezizomycotina</taxon>
        <taxon>Sordariomycetes</taxon>
        <taxon>Sordariomycetidae</taxon>
        <taxon>Sordariales</taxon>
        <taxon>Schizotheciaceae</taxon>
        <taxon>Schizothecium</taxon>
    </lineage>
</organism>
<dbReference type="EC" id="3.1.1.73" evidence="11"/>
<evidence type="ECO:0000256" key="7">
    <source>
        <dbReference type="ARBA" id="ARBA00023277"/>
    </source>
</evidence>
<evidence type="ECO:0000313" key="12">
    <source>
        <dbReference type="EMBL" id="KAK0750539.1"/>
    </source>
</evidence>
<evidence type="ECO:0000256" key="3">
    <source>
        <dbReference type="ARBA" id="ARBA00022525"/>
    </source>
</evidence>
<keyword evidence="3 11" id="KW-0964">Secreted</keyword>
<evidence type="ECO:0000256" key="1">
    <source>
        <dbReference type="ARBA" id="ARBA00004613"/>
    </source>
</evidence>
<evidence type="ECO:0000256" key="6">
    <source>
        <dbReference type="ARBA" id="ARBA00022801"/>
    </source>
</evidence>
<feature type="signal peptide" evidence="11">
    <location>
        <begin position="1"/>
        <end position="22"/>
    </location>
</feature>
<reference evidence="12" key="1">
    <citation type="submission" date="2023-06" db="EMBL/GenBank/DDBJ databases">
        <title>Genome-scale phylogeny and comparative genomics of the fungal order Sordariales.</title>
        <authorList>
            <consortium name="Lawrence Berkeley National Laboratory"/>
            <person name="Hensen N."/>
            <person name="Bonometti L."/>
            <person name="Westerberg I."/>
            <person name="Brannstrom I.O."/>
            <person name="Guillou S."/>
            <person name="Cros-Aarteil S."/>
            <person name="Calhoun S."/>
            <person name="Haridas S."/>
            <person name="Kuo A."/>
            <person name="Mondo S."/>
            <person name="Pangilinan J."/>
            <person name="Riley R."/>
            <person name="LaButti K."/>
            <person name="Andreopoulos B."/>
            <person name="Lipzen A."/>
            <person name="Chen C."/>
            <person name="Yanf M."/>
            <person name="Daum C."/>
            <person name="Ng V."/>
            <person name="Clum A."/>
            <person name="Steindorff A."/>
            <person name="Ohm R."/>
            <person name="Martin F."/>
            <person name="Silar P."/>
            <person name="Natvig D."/>
            <person name="Lalanne C."/>
            <person name="Gautier V."/>
            <person name="Ament-velasquez S.L."/>
            <person name="Kruys A."/>
            <person name="Hutchinson M.I."/>
            <person name="Powell A.J."/>
            <person name="Barry K."/>
            <person name="Miller A.N."/>
            <person name="Grigoriev I.V."/>
            <person name="Debuchy R."/>
            <person name="Gladieux P."/>
            <person name="Thoren M.H."/>
            <person name="Johannesson H."/>
        </authorList>
    </citation>
    <scope>NUCLEOTIDE SEQUENCE</scope>
    <source>
        <strain evidence="12">SMH3187-1</strain>
    </source>
</reference>
<comment type="subcellular location">
    <subcellularLocation>
        <location evidence="1 11">Secreted</location>
    </subcellularLocation>
</comment>
<dbReference type="AlphaFoldDB" id="A0AA40K8Y8"/>
<dbReference type="EMBL" id="JAUKUD010000003">
    <property type="protein sequence ID" value="KAK0750539.1"/>
    <property type="molecule type" value="Genomic_DNA"/>
</dbReference>
<dbReference type="PANTHER" id="PTHR38050:SF1">
    <property type="entry name" value="FERULOYL ESTERASE C"/>
    <property type="match status" value="1"/>
</dbReference>
<evidence type="ECO:0000256" key="9">
    <source>
        <dbReference type="ARBA" id="ARBA00025250"/>
    </source>
</evidence>
<evidence type="ECO:0000313" key="13">
    <source>
        <dbReference type="Proteomes" id="UP001172155"/>
    </source>
</evidence>
<evidence type="ECO:0000256" key="8">
    <source>
        <dbReference type="ARBA" id="ARBA00023326"/>
    </source>
</evidence>
<keyword evidence="4 11" id="KW-0858">Xylan degradation</keyword>
<proteinExistence type="inferred from homology"/>
<dbReference type="InterPro" id="IPR029058">
    <property type="entry name" value="AB_hydrolase_fold"/>
</dbReference>
<dbReference type="GO" id="GO:0045493">
    <property type="term" value="P:xylan catabolic process"/>
    <property type="evidence" value="ECO:0007669"/>
    <property type="project" value="UniProtKB-UniRule"/>
</dbReference>
<keyword evidence="6 11" id="KW-0378">Hydrolase</keyword>
<dbReference type="Gene3D" id="3.40.50.1820">
    <property type="entry name" value="alpha/beta hydrolase"/>
    <property type="match status" value="1"/>
</dbReference>
<comment type="caution">
    <text evidence="12">The sequence shown here is derived from an EMBL/GenBank/DDBJ whole genome shotgun (WGS) entry which is preliminary data.</text>
</comment>